<dbReference type="SUPFAM" id="SSF81321">
    <property type="entry name" value="Family A G protein-coupled receptor-like"/>
    <property type="match status" value="1"/>
</dbReference>
<evidence type="ECO:0000313" key="7">
    <source>
        <dbReference type="EMBL" id="MFH4973437.1"/>
    </source>
</evidence>
<evidence type="ECO:0000256" key="2">
    <source>
        <dbReference type="ARBA" id="ARBA00022692"/>
    </source>
</evidence>
<gene>
    <name evidence="7" type="ORF">AB6A40_000146</name>
</gene>
<feature type="transmembrane region" description="Helical" evidence="5">
    <location>
        <begin position="61"/>
        <end position="80"/>
    </location>
</feature>
<dbReference type="Proteomes" id="UP001608902">
    <property type="component" value="Unassembled WGS sequence"/>
</dbReference>
<feature type="transmembrane region" description="Helical" evidence="5">
    <location>
        <begin position="139"/>
        <end position="157"/>
    </location>
</feature>
<feature type="transmembrane region" description="Helical" evidence="5">
    <location>
        <begin position="304"/>
        <end position="329"/>
    </location>
</feature>
<dbReference type="Gene3D" id="1.20.1070.10">
    <property type="entry name" value="Rhodopsin 7-helix transmembrane proteins"/>
    <property type="match status" value="1"/>
</dbReference>
<dbReference type="InterPro" id="IPR017452">
    <property type="entry name" value="GPCR_Rhodpsn_7TM"/>
</dbReference>
<protein>
    <recommendedName>
        <fullName evidence="6">G-protein coupled receptors family 1 profile domain-containing protein</fullName>
    </recommendedName>
</protein>
<organism evidence="7 8">
    <name type="scientific">Gnathostoma spinigerum</name>
    <dbReference type="NCBI Taxonomy" id="75299"/>
    <lineage>
        <taxon>Eukaryota</taxon>
        <taxon>Metazoa</taxon>
        <taxon>Ecdysozoa</taxon>
        <taxon>Nematoda</taxon>
        <taxon>Chromadorea</taxon>
        <taxon>Rhabditida</taxon>
        <taxon>Spirurina</taxon>
        <taxon>Gnathostomatomorpha</taxon>
        <taxon>Gnathostomatoidea</taxon>
        <taxon>Gnathostomatidae</taxon>
        <taxon>Gnathostoma</taxon>
    </lineage>
</organism>
<feature type="transmembrane region" description="Helical" evidence="5">
    <location>
        <begin position="24"/>
        <end position="49"/>
    </location>
</feature>
<evidence type="ECO:0000256" key="5">
    <source>
        <dbReference type="SAM" id="Phobius"/>
    </source>
</evidence>
<evidence type="ECO:0000256" key="3">
    <source>
        <dbReference type="ARBA" id="ARBA00022989"/>
    </source>
</evidence>
<feature type="transmembrane region" description="Helical" evidence="5">
    <location>
        <begin position="199"/>
        <end position="220"/>
    </location>
</feature>
<proteinExistence type="predicted"/>
<dbReference type="EMBL" id="JBGFUD010000033">
    <property type="protein sequence ID" value="MFH4973437.1"/>
    <property type="molecule type" value="Genomic_DNA"/>
</dbReference>
<sequence length="349" mass="39757">MSDNTSNSNLTFCDVEVTSGLKLILLSCGAALAVLGSACNLLLFIVFVYRPRRCSTLYYKVLALLDLLLCLTYIWMFVLPKLAVAYRIAFLYHMVWDTNIYVYTLGRTTQCAIPYIIIASTAERLTFITHKSSVNDRGIGRALIVTLLLIVIVGVRVPSLWAMQLTTVVGCDLFESKYLSTTSLINNETYKTFDIVVNFLHIIASFLILTFLNGIIIAKLQRIHLAVRKQRTLLNPRSLLQERALVFDEGRTERRRLRVAIKTSIVIISAYLACNSLHFCLFLVEQFNPALLIDETGFNFTWTYAILCDIVTILFVVSSTIRLPIYYNYNPDIRAQIRSLFSNDKKERN</sequence>
<comment type="subcellular location">
    <subcellularLocation>
        <location evidence="1">Membrane</location>
    </subcellularLocation>
</comment>
<dbReference type="PANTHER" id="PTHR46709:SF15">
    <property type="entry name" value="G_PROTEIN_RECEP_F1_2 DOMAIN-CONTAINING PROTEIN"/>
    <property type="match status" value="1"/>
</dbReference>
<feature type="domain" description="G-protein coupled receptors family 1 profile" evidence="6">
    <location>
        <begin position="36"/>
        <end position="326"/>
    </location>
</feature>
<keyword evidence="2 5" id="KW-0812">Transmembrane</keyword>
<keyword evidence="4 5" id="KW-0472">Membrane</keyword>
<keyword evidence="3 5" id="KW-1133">Transmembrane helix</keyword>
<keyword evidence="8" id="KW-1185">Reference proteome</keyword>
<evidence type="ECO:0000259" key="6">
    <source>
        <dbReference type="PROSITE" id="PS50262"/>
    </source>
</evidence>
<dbReference type="AlphaFoldDB" id="A0ABD6E3K9"/>
<accession>A0ABD6E3K9</accession>
<reference evidence="7 8" key="1">
    <citation type="submission" date="2024-08" db="EMBL/GenBank/DDBJ databases">
        <title>Gnathostoma spinigerum genome.</title>
        <authorList>
            <person name="Gonzalez-Bertolin B."/>
            <person name="Monzon S."/>
            <person name="Zaballos A."/>
            <person name="Jimenez P."/>
            <person name="Dekumyoy P."/>
            <person name="Varona S."/>
            <person name="Cuesta I."/>
            <person name="Sumanam S."/>
            <person name="Adisakwattana P."/>
            <person name="Gasser R.B."/>
            <person name="Hernandez-Gonzalez A."/>
            <person name="Young N.D."/>
            <person name="Perteguer M.J."/>
        </authorList>
    </citation>
    <scope>NUCLEOTIDE SEQUENCE [LARGE SCALE GENOMIC DNA]</scope>
    <source>
        <strain evidence="7">AL3</strain>
        <tissue evidence="7">Liver</tissue>
    </source>
</reference>
<dbReference type="PROSITE" id="PS50262">
    <property type="entry name" value="G_PROTEIN_RECEP_F1_2"/>
    <property type="match status" value="1"/>
</dbReference>
<evidence type="ECO:0000256" key="4">
    <source>
        <dbReference type="ARBA" id="ARBA00023136"/>
    </source>
</evidence>
<name>A0ABD6E3K9_9BILA</name>
<evidence type="ECO:0000256" key="1">
    <source>
        <dbReference type="ARBA" id="ARBA00004370"/>
    </source>
</evidence>
<dbReference type="PANTHER" id="PTHR46709">
    <property type="entry name" value="PROTEIN CBG23488-RELATED"/>
    <property type="match status" value="1"/>
</dbReference>
<feature type="transmembrane region" description="Helical" evidence="5">
    <location>
        <begin position="259"/>
        <end position="284"/>
    </location>
</feature>
<evidence type="ECO:0000313" key="8">
    <source>
        <dbReference type="Proteomes" id="UP001608902"/>
    </source>
</evidence>
<dbReference type="GO" id="GO:0016020">
    <property type="term" value="C:membrane"/>
    <property type="evidence" value="ECO:0007669"/>
    <property type="project" value="UniProtKB-SubCell"/>
</dbReference>
<comment type="caution">
    <text evidence="7">The sequence shown here is derived from an EMBL/GenBank/DDBJ whole genome shotgun (WGS) entry which is preliminary data.</text>
</comment>